<dbReference type="RefSeq" id="WP_144899786.1">
    <property type="nucleotide sequence ID" value="NZ_VLKN01000005.1"/>
</dbReference>
<dbReference type="InterPro" id="IPR036698">
    <property type="entry name" value="TM1070-like_sf"/>
</dbReference>
<dbReference type="InterPro" id="IPR009794">
    <property type="entry name" value="ASRT"/>
</dbReference>
<dbReference type="OrthoDB" id="512504at2"/>
<evidence type="ECO:0000313" key="2">
    <source>
        <dbReference type="Proteomes" id="UP000315167"/>
    </source>
</evidence>
<dbReference type="Pfam" id="PF07100">
    <property type="entry name" value="ASRT"/>
    <property type="match status" value="1"/>
</dbReference>
<keyword evidence="2" id="KW-1185">Reference proteome</keyword>
<comment type="caution">
    <text evidence="1">The sequence shown here is derived from an EMBL/GenBank/DDBJ whole genome shotgun (WGS) entry which is preliminary data.</text>
</comment>
<dbReference type="Proteomes" id="UP000315167">
    <property type="component" value="Unassembled WGS sequence"/>
</dbReference>
<protein>
    <recommendedName>
        <fullName evidence="3">Sensory rhodopsin transducer</fullName>
    </recommendedName>
</protein>
<proteinExistence type="predicted"/>
<dbReference type="PIRSF" id="PIRSF008711">
    <property type="entry name" value="UCP008711"/>
    <property type="match status" value="1"/>
</dbReference>
<evidence type="ECO:0000313" key="1">
    <source>
        <dbReference type="EMBL" id="TWI01737.1"/>
    </source>
</evidence>
<evidence type="ECO:0008006" key="3">
    <source>
        <dbReference type="Google" id="ProtNLM"/>
    </source>
</evidence>
<dbReference type="SUPFAM" id="SSF89232">
    <property type="entry name" value="Hypothetical protein TM1070"/>
    <property type="match status" value="1"/>
</dbReference>
<dbReference type="Gene3D" id="2.60.290.11">
    <property type="entry name" value="TM1070-like"/>
    <property type="match status" value="1"/>
</dbReference>
<reference evidence="1 2" key="1">
    <citation type="journal article" date="2015" name="Stand. Genomic Sci.">
        <title>Genomic Encyclopedia of Bacterial and Archaeal Type Strains, Phase III: the genomes of soil and plant-associated and newly described type strains.</title>
        <authorList>
            <person name="Whitman W.B."/>
            <person name="Woyke T."/>
            <person name="Klenk H.P."/>
            <person name="Zhou Y."/>
            <person name="Lilburn T.G."/>
            <person name="Beck B.J."/>
            <person name="De Vos P."/>
            <person name="Vandamme P."/>
            <person name="Eisen J.A."/>
            <person name="Garrity G."/>
            <person name="Hugenholtz P."/>
            <person name="Kyrpides N.C."/>
        </authorList>
    </citation>
    <scope>NUCLEOTIDE SEQUENCE [LARGE SCALE GENOMIC DNA]</scope>
    <source>
        <strain evidence="1 2">CGMCC 1.10821</strain>
    </source>
</reference>
<gene>
    <name evidence="1" type="ORF">IP90_02297</name>
</gene>
<accession>A0A562L272</accession>
<dbReference type="EMBL" id="VLKN01000005">
    <property type="protein sequence ID" value="TWI01737.1"/>
    <property type="molecule type" value="Genomic_DNA"/>
</dbReference>
<dbReference type="AlphaFoldDB" id="A0A562L272"/>
<organism evidence="1 2">
    <name type="scientific">Luteimonas cucumeris</name>
    <dbReference type="NCBI Taxonomy" id="985012"/>
    <lineage>
        <taxon>Bacteria</taxon>
        <taxon>Pseudomonadati</taxon>
        <taxon>Pseudomonadota</taxon>
        <taxon>Gammaproteobacteria</taxon>
        <taxon>Lysobacterales</taxon>
        <taxon>Lysobacteraceae</taxon>
        <taxon>Luteimonas</taxon>
    </lineage>
</organism>
<name>A0A562L272_9GAMM</name>
<sequence>MSDAIGCARWAIAAGHAPARSRGVEPAFTSHDRLCLLNAGAVLANVRVRVLYAAGAEVGPYRLSVAPRRMRHVRVNDLIFPEAIRLDEAYGLIVRSDQPVVVQFSRQDTRALMNAGMMTTAWPGID</sequence>